<evidence type="ECO:0008006" key="5">
    <source>
        <dbReference type="Google" id="ProtNLM"/>
    </source>
</evidence>
<evidence type="ECO:0000256" key="2">
    <source>
        <dbReference type="SAM" id="SignalP"/>
    </source>
</evidence>
<dbReference type="STRING" id="383372.Rcas_4165"/>
<feature type="signal peptide" evidence="2">
    <location>
        <begin position="1"/>
        <end position="21"/>
    </location>
</feature>
<evidence type="ECO:0000256" key="1">
    <source>
        <dbReference type="SAM" id="MobiDB-lite"/>
    </source>
</evidence>
<accession>A7NRK0</accession>
<dbReference type="Proteomes" id="UP000000263">
    <property type="component" value="Chromosome"/>
</dbReference>
<proteinExistence type="predicted"/>
<dbReference type="EMBL" id="CP000804">
    <property type="protein sequence ID" value="ABU60196.1"/>
    <property type="molecule type" value="Genomic_DNA"/>
</dbReference>
<reference evidence="3 4" key="1">
    <citation type="submission" date="2007-08" db="EMBL/GenBank/DDBJ databases">
        <title>Complete sequence of Roseiflexus castenholzii DSM 13941.</title>
        <authorList>
            <consortium name="US DOE Joint Genome Institute"/>
            <person name="Copeland A."/>
            <person name="Lucas S."/>
            <person name="Lapidus A."/>
            <person name="Barry K."/>
            <person name="Glavina del Rio T."/>
            <person name="Dalin E."/>
            <person name="Tice H."/>
            <person name="Pitluck S."/>
            <person name="Thompson L.S."/>
            <person name="Brettin T."/>
            <person name="Bruce D."/>
            <person name="Detter J.C."/>
            <person name="Han C."/>
            <person name="Tapia R."/>
            <person name="Schmutz J."/>
            <person name="Larimer F."/>
            <person name="Land M."/>
            <person name="Hauser L."/>
            <person name="Kyrpides N."/>
            <person name="Mikhailova N."/>
            <person name="Bryant D.A."/>
            <person name="Hanada S."/>
            <person name="Tsukatani Y."/>
            <person name="Richardson P."/>
        </authorList>
    </citation>
    <scope>NUCLEOTIDE SEQUENCE [LARGE SCALE GENOMIC DNA]</scope>
    <source>
        <strain evidence="4">DSM 13941 / HLO8</strain>
    </source>
</reference>
<dbReference type="AlphaFoldDB" id="A7NRK0"/>
<dbReference type="PROSITE" id="PS51257">
    <property type="entry name" value="PROKAR_LIPOPROTEIN"/>
    <property type="match status" value="1"/>
</dbReference>
<dbReference type="HOGENOM" id="CLU_847000_0_0_0"/>
<organism evidence="3 4">
    <name type="scientific">Roseiflexus castenholzii (strain DSM 13941 / HLO8)</name>
    <dbReference type="NCBI Taxonomy" id="383372"/>
    <lineage>
        <taxon>Bacteria</taxon>
        <taxon>Bacillati</taxon>
        <taxon>Chloroflexota</taxon>
        <taxon>Chloroflexia</taxon>
        <taxon>Chloroflexales</taxon>
        <taxon>Roseiflexineae</taxon>
        <taxon>Roseiflexaceae</taxon>
        <taxon>Roseiflexus</taxon>
    </lineage>
</organism>
<dbReference type="eggNOG" id="ENOG502ZGN2">
    <property type="taxonomic scope" value="Bacteria"/>
</dbReference>
<dbReference type="RefSeq" id="WP_012122617.1">
    <property type="nucleotide sequence ID" value="NC_009767.1"/>
</dbReference>
<evidence type="ECO:0000313" key="4">
    <source>
        <dbReference type="Proteomes" id="UP000000263"/>
    </source>
</evidence>
<keyword evidence="4" id="KW-1185">Reference proteome</keyword>
<feature type="region of interest" description="Disordered" evidence="1">
    <location>
        <begin position="31"/>
        <end position="95"/>
    </location>
</feature>
<feature type="compositionally biased region" description="Low complexity" evidence="1">
    <location>
        <begin position="44"/>
        <end position="76"/>
    </location>
</feature>
<protein>
    <recommendedName>
        <fullName evidence="5">Lipoprotein</fullName>
    </recommendedName>
</protein>
<sequence>MRSQLLLVTTLLAGAISVAGCGNLPFLSQGNPQPTASPAASGDAATPATQPTAAAEQPTQAPANTPAQTIPTAPQTGGAPSTPATGDGAPTIPLPQSQANLAQLESYRITIVSKMNGKTTDGKTIESQMTYTQALHRPSKTGYTLVVENRQGAPSTQSELYSVGDMLYIYQRQGGKELCQPGMMAGMGDMLRGIADAMTAPLQTGTAQLVNRGETVNGVLTDRYTLDQETINQFGATVEKADLWVARDGGYLVKYDLTINVTSNTTGWAAMLGGGAPISEGTIVYNWSLEDINKTTITLPSACSEQTVGVDLPLPAGTQVDMAMPNTTMGKVNAGIDSVLTFFKTEYPKLGYELTDEYGDAQNGYILNFKKGADEVMVQFSTMSDGSVQITLTRG</sequence>
<name>A7NRK0_ROSCS</name>
<dbReference type="KEGG" id="rca:Rcas_4165"/>
<feature type="chain" id="PRO_5002713303" description="Lipoprotein" evidence="2">
    <location>
        <begin position="22"/>
        <end position="395"/>
    </location>
</feature>
<gene>
    <name evidence="3" type="ordered locus">Rcas_4165</name>
</gene>
<evidence type="ECO:0000313" key="3">
    <source>
        <dbReference type="EMBL" id="ABU60196.1"/>
    </source>
</evidence>
<dbReference type="Gene3D" id="2.50.20.20">
    <property type="match status" value="1"/>
</dbReference>
<keyword evidence="2" id="KW-0732">Signal</keyword>